<dbReference type="InterPro" id="IPR029056">
    <property type="entry name" value="Ribokinase-like"/>
</dbReference>
<dbReference type="InterPro" id="IPR002173">
    <property type="entry name" value="Carboh/pur_kinase_PfkB_CS"/>
</dbReference>
<keyword evidence="15" id="KW-1185">Reference proteome</keyword>
<dbReference type="SUPFAM" id="SSF53613">
    <property type="entry name" value="Ribokinase-like"/>
    <property type="match status" value="1"/>
</dbReference>
<evidence type="ECO:0000256" key="1">
    <source>
        <dbReference type="ARBA" id="ARBA00001946"/>
    </source>
</evidence>
<evidence type="ECO:0000256" key="6">
    <source>
        <dbReference type="ARBA" id="ARBA00022726"/>
    </source>
</evidence>
<keyword evidence="7 12" id="KW-0547">Nucleotide-binding</keyword>
<dbReference type="GO" id="GO:0006166">
    <property type="term" value="P:purine ribonucleoside salvage"/>
    <property type="evidence" value="ECO:0007669"/>
    <property type="project" value="UniProtKB-KW"/>
</dbReference>
<feature type="domain" description="Carbohydrate kinase PfkB" evidence="13">
    <location>
        <begin position="27"/>
        <end position="343"/>
    </location>
</feature>
<dbReference type="FunFam" id="3.40.1190.20:FF:000014">
    <property type="entry name" value="ADO1p Adenosine kinase"/>
    <property type="match status" value="1"/>
</dbReference>
<organism evidence="14 15">
    <name type="scientific">Ascodesmis nigricans</name>
    <dbReference type="NCBI Taxonomy" id="341454"/>
    <lineage>
        <taxon>Eukaryota</taxon>
        <taxon>Fungi</taxon>
        <taxon>Dikarya</taxon>
        <taxon>Ascomycota</taxon>
        <taxon>Pezizomycotina</taxon>
        <taxon>Pezizomycetes</taxon>
        <taxon>Pezizales</taxon>
        <taxon>Ascodesmidaceae</taxon>
        <taxon>Ascodesmis</taxon>
    </lineage>
</organism>
<dbReference type="EC" id="2.7.1.20" evidence="4 12"/>
<dbReference type="OrthoDB" id="432447at2759"/>
<evidence type="ECO:0000313" key="14">
    <source>
        <dbReference type="EMBL" id="TGZ81145.1"/>
    </source>
</evidence>
<evidence type="ECO:0000256" key="2">
    <source>
        <dbReference type="ARBA" id="ARBA00004801"/>
    </source>
</evidence>
<comment type="catalytic activity">
    <reaction evidence="12">
        <text>adenosine + ATP = AMP + ADP + H(+)</text>
        <dbReference type="Rhea" id="RHEA:20824"/>
        <dbReference type="ChEBI" id="CHEBI:15378"/>
        <dbReference type="ChEBI" id="CHEBI:16335"/>
        <dbReference type="ChEBI" id="CHEBI:30616"/>
        <dbReference type="ChEBI" id="CHEBI:456215"/>
        <dbReference type="ChEBI" id="CHEBI:456216"/>
        <dbReference type="EC" id="2.7.1.20"/>
    </reaction>
</comment>
<dbReference type="UniPathway" id="UPA00588">
    <property type="reaction ID" value="UER00659"/>
</dbReference>
<evidence type="ECO:0000256" key="9">
    <source>
        <dbReference type="ARBA" id="ARBA00022840"/>
    </source>
</evidence>
<comment type="similarity">
    <text evidence="3 12">Belongs to the carbohydrate kinase PfkB family.</text>
</comment>
<proteinExistence type="inferred from homology"/>
<dbReference type="GO" id="GO:0004001">
    <property type="term" value="F:adenosine kinase activity"/>
    <property type="evidence" value="ECO:0007669"/>
    <property type="project" value="UniProtKB-UniRule"/>
</dbReference>
<keyword evidence="6 12" id="KW-0660">Purine salvage</keyword>
<reference evidence="14 15" key="1">
    <citation type="submission" date="2019-04" db="EMBL/GenBank/DDBJ databases">
        <title>Comparative genomics and transcriptomics to analyze fruiting body development in filamentous ascomycetes.</title>
        <authorList>
            <consortium name="DOE Joint Genome Institute"/>
            <person name="Lutkenhaus R."/>
            <person name="Traeger S."/>
            <person name="Breuer J."/>
            <person name="Kuo A."/>
            <person name="Lipzen A."/>
            <person name="Pangilinan J."/>
            <person name="Dilworth D."/>
            <person name="Sandor L."/>
            <person name="Poggeler S."/>
            <person name="Barry K."/>
            <person name="Grigoriev I.V."/>
            <person name="Nowrousian M."/>
        </authorList>
    </citation>
    <scope>NUCLEOTIDE SEQUENCE [LARGE SCALE GENOMIC DNA]</scope>
    <source>
        <strain evidence="14 15">CBS 389.68</strain>
    </source>
</reference>
<dbReference type="Proteomes" id="UP000298138">
    <property type="component" value="Unassembled WGS sequence"/>
</dbReference>
<dbReference type="CDD" id="cd01168">
    <property type="entry name" value="adenosine_kinase"/>
    <property type="match status" value="1"/>
</dbReference>
<gene>
    <name evidence="14" type="ORF">EX30DRAFT_364159</name>
</gene>
<dbReference type="PANTHER" id="PTHR45769">
    <property type="entry name" value="ADENOSINE KINASE"/>
    <property type="match status" value="1"/>
</dbReference>
<dbReference type="InParanoid" id="A0A4V3SIR2"/>
<evidence type="ECO:0000259" key="13">
    <source>
        <dbReference type="Pfam" id="PF00294"/>
    </source>
</evidence>
<keyword evidence="10 12" id="KW-0460">Magnesium</keyword>
<feature type="active site" description="Proton acceptor" evidence="11">
    <location>
        <position position="301"/>
    </location>
</feature>
<dbReference type="GO" id="GO:0005524">
    <property type="term" value="F:ATP binding"/>
    <property type="evidence" value="ECO:0007669"/>
    <property type="project" value="UniProtKB-UniRule"/>
</dbReference>
<comment type="function">
    <text evidence="12">ATP dependent phosphorylation of adenosine and other related nucleoside analogs to monophosphate derivatives.</text>
</comment>
<dbReference type="PANTHER" id="PTHR45769:SF3">
    <property type="entry name" value="ADENOSINE KINASE"/>
    <property type="match status" value="1"/>
</dbReference>
<evidence type="ECO:0000256" key="5">
    <source>
        <dbReference type="ARBA" id="ARBA00022679"/>
    </source>
</evidence>
<dbReference type="Gene3D" id="3.40.1190.20">
    <property type="match status" value="1"/>
</dbReference>
<dbReference type="FunCoup" id="A0A4V3SIR2">
    <property type="interactions" value="1250"/>
</dbReference>
<dbReference type="GO" id="GO:0006144">
    <property type="term" value="P:purine nucleobase metabolic process"/>
    <property type="evidence" value="ECO:0007669"/>
    <property type="project" value="TreeGrafter"/>
</dbReference>
<accession>A0A4V3SIR2</accession>
<dbReference type="AlphaFoldDB" id="A0A4V3SIR2"/>
<evidence type="ECO:0000256" key="12">
    <source>
        <dbReference type="RuleBase" id="RU368116"/>
    </source>
</evidence>
<evidence type="ECO:0000256" key="4">
    <source>
        <dbReference type="ARBA" id="ARBA00012119"/>
    </source>
</evidence>
<name>A0A4V3SIR2_9PEZI</name>
<comment type="pathway">
    <text evidence="2 12">Purine metabolism; AMP biosynthesis via salvage pathway; AMP from adenosine: step 1/1.</text>
</comment>
<dbReference type="PROSITE" id="PS00584">
    <property type="entry name" value="PFKB_KINASES_2"/>
    <property type="match status" value="1"/>
</dbReference>
<sequence length="350" mass="38308">MSSEYTLFCLGNPLLDIQATADQELLDRYGLKENDAILAEEKHLPLYNELTTKYTAKFLAGGAAQNAARGAQYVLPPRSTVYVGCVGKDATADKLREACEAQGGVRTEYRVEPDHPTGRCGVIITGHHRSMVTELGAANHYKIEHLKSPEIWKLVENAKFFYIGGYHLTVCVPAILALGEHAEQTNKIFSMNLSAPFLATFFKEQMDSVLPYCDYIIGNEAEALAYSESHDLKATDITEIAKHLALLPKKNTKRSRVVVITQGTNPTIVATSDHGESPKVQTFPVHVIEDKDIVDTNGAGDAFAGGFLGGLVKGESLETCVDMGQWLASWGIRELGPAYPAEKKVYTKQT</sequence>
<comment type="cofactor">
    <cofactor evidence="1 12">
        <name>Mg(2+)</name>
        <dbReference type="ChEBI" id="CHEBI:18420"/>
    </cofactor>
</comment>
<evidence type="ECO:0000256" key="3">
    <source>
        <dbReference type="ARBA" id="ARBA00010688"/>
    </source>
</evidence>
<keyword evidence="8 12" id="KW-0418">Kinase</keyword>
<keyword evidence="9 12" id="KW-0067">ATP-binding</keyword>
<dbReference type="Gene3D" id="3.30.1110.10">
    <property type="match status" value="1"/>
</dbReference>
<protein>
    <recommendedName>
        <fullName evidence="4 12">Adenosine kinase</fullName>
        <shortName evidence="12">AK</shortName>
        <ecNumber evidence="4 12">2.7.1.20</ecNumber>
    </recommendedName>
    <alternativeName>
        <fullName evidence="12">Adenosine 5'-phosphotransferase</fullName>
    </alternativeName>
</protein>
<dbReference type="InterPro" id="IPR011611">
    <property type="entry name" value="PfkB_dom"/>
</dbReference>
<evidence type="ECO:0000313" key="15">
    <source>
        <dbReference type="Proteomes" id="UP000298138"/>
    </source>
</evidence>
<dbReference type="GO" id="GO:0005829">
    <property type="term" value="C:cytosol"/>
    <property type="evidence" value="ECO:0007669"/>
    <property type="project" value="TreeGrafter"/>
</dbReference>
<dbReference type="InterPro" id="IPR001805">
    <property type="entry name" value="Adenokinase"/>
</dbReference>
<evidence type="ECO:0000256" key="7">
    <source>
        <dbReference type="ARBA" id="ARBA00022741"/>
    </source>
</evidence>
<dbReference type="GO" id="GO:0005634">
    <property type="term" value="C:nucleus"/>
    <property type="evidence" value="ECO:0007669"/>
    <property type="project" value="TreeGrafter"/>
</dbReference>
<evidence type="ECO:0000256" key="11">
    <source>
        <dbReference type="PIRSR" id="PIRSR601805-1"/>
    </source>
</evidence>
<evidence type="ECO:0000256" key="10">
    <source>
        <dbReference type="ARBA" id="ARBA00022842"/>
    </source>
</evidence>
<dbReference type="Pfam" id="PF00294">
    <property type="entry name" value="PfkB"/>
    <property type="match status" value="1"/>
</dbReference>
<dbReference type="EMBL" id="ML220121">
    <property type="protein sequence ID" value="TGZ81145.1"/>
    <property type="molecule type" value="Genomic_DNA"/>
</dbReference>
<dbReference type="PRINTS" id="PR00989">
    <property type="entry name" value="ADENOKINASE"/>
</dbReference>
<dbReference type="GO" id="GO:0044209">
    <property type="term" value="P:AMP salvage"/>
    <property type="evidence" value="ECO:0007669"/>
    <property type="project" value="UniProtKB-UniRule"/>
</dbReference>
<evidence type="ECO:0000256" key="8">
    <source>
        <dbReference type="ARBA" id="ARBA00022777"/>
    </source>
</evidence>
<dbReference type="FunFam" id="3.30.1110.10:FF:000001">
    <property type="entry name" value="Adenosine kinase a"/>
    <property type="match status" value="1"/>
</dbReference>
<keyword evidence="5 12" id="KW-0808">Transferase</keyword>
<dbReference type="STRING" id="341454.A0A4V3SIR2"/>